<feature type="domain" description="PTS EIIA type-2" evidence="1">
    <location>
        <begin position="5"/>
        <end position="152"/>
    </location>
</feature>
<organism evidence="2 3">
    <name type="scientific">Listeria fleischmannii 1991</name>
    <dbReference type="NCBI Taxonomy" id="1430899"/>
    <lineage>
        <taxon>Bacteria</taxon>
        <taxon>Bacillati</taxon>
        <taxon>Bacillota</taxon>
        <taxon>Bacilli</taxon>
        <taxon>Bacillales</taxon>
        <taxon>Listeriaceae</taxon>
        <taxon>Listeria</taxon>
    </lineage>
</organism>
<dbReference type="InterPro" id="IPR002178">
    <property type="entry name" value="PTS_EIIA_type-2_dom"/>
</dbReference>
<dbReference type="AlphaFoldDB" id="A0A0J8GAG7"/>
<name>A0A0J8GAG7_9LIST</name>
<dbReference type="RefSeq" id="WP_007473493.1">
    <property type="nucleotide sequence ID" value="NZ_KQ130615.1"/>
</dbReference>
<accession>A0A0J8GAG7</accession>
<comment type="caution">
    <text evidence="2">The sequence shown here is derived from an EMBL/GenBank/DDBJ whole genome shotgun (WGS) entry which is preliminary data.</text>
</comment>
<dbReference type="Pfam" id="PF00359">
    <property type="entry name" value="PTS_EIIA_2"/>
    <property type="match status" value="1"/>
</dbReference>
<keyword evidence="3" id="KW-1185">Reference proteome</keyword>
<dbReference type="SUPFAM" id="SSF55804">
    <property type="entry name" value="Phoshotransferase/anion transport protein"/>
    <property type="match status" value="1"/>
</dbReference>
<protein>
    <submittedName>
        <fullName evidence="2">PTS system galactitol-specific transporter subunit IIB</fullName>
    </submittedName>
</protein>
<dbReference type="Proteomes" id="UP000052258">
    <property type="component" value="Unassembled WGS sequence"/>
</dbReference>
<sequence>MEYADLFQEENTMMGQIATNQQNFFSLAATILEDGGFVERSFFRAIVEREKAFPTGLMMNSIQIAIPHTDVCHVKKPFVFVSKLEEAIPFIQMGTTDKKINVKMIFILGIQEPQNQVPLLAKIMEKFADETFSKRLSQFQDKREMVRFLKNQFGG</sequence>
<evidence type="ECO:0000313" key="2">
    <source>
        <dbReference type="EMBL" id="KMT59742.1"/>
    </source>
</evidence>
<dbReference type="CDD" id="cd00211">
    <property type="entry name" value="PTS_IIA_fru"/>
    <property type="match status" value="1"/>
</dbReference>
<dbReference type="InterPro" id="IPR016152">
    <property type="entry name" value="PTrfase/Anion_transptr"/>
</dbReference>
<dbReference type="EMBL" id="AZHO01000014">
    <property type="protein sequence ID" value="KMT59742.1"/>
    <property type="molecule type" value="Genomic_DNA"/>
</dbReference>
<dbReference type="PANTHER" id="PTHR47738">
    <property type="entry name" value="PTS SYSTEM FRUCTOSE-LIKE EIIA COMPONENT-RELATED"/>
    <property type="match status" value="1"/>
</dbReference>
<dbReference type="InterPro" id="IPR051541">
    <property type="entry name" value="PTS_SugarTrans_NitroReg"/>
</dbReference>
<evidence type="ECO:0000259" key="1">
    <source>
        <dbReference type="PROSITE" id="PS51094"/>
    </source>
</evidence>
<dbReference type="OrthoDB" id="370976at2"/>
<evidence type="ECO:0000313" key="3">
    <source>
        <dbReference type="Proteomes" id="UP000052258"/>
    </source>
</evidence>
<dbReference type="PROSITE" id="PS51094">
    <property type="entry name" value="PTS_EIIA_TYPE_2"/>
    <property type="match status" value="1"/>
</dbReference>
<dbReference type="PANTHER" id="PTHR47738:SF3">
    <property type="entry name" value="PHOSPHOTRANSFERASE SYSTEM MANNITOL_FRUCTOSE-SPECIFIC IIA DOMAIN CONTAINING PROTEIN"/>
    <property type="match status" value="1"/>
</dbReference>
<proteinExistence type="predicted"/>
<dbReference type="PATRIC" id="fig|1430899.3.peg.1468"/>
<dbReference type="Gene3D" id="3.40.930.10">
    <property type="entry name" value="Mannitol-specific EII, Chain A"/>
    <property type="match status" value="1"/>
</dbReference>
<gene>
    <name evidence="2" type="ORF">X560_1271</name>
</gene>
<reference evidence="2 3" key="1">
    <citation type="journal article" date="2015" name="Genome Biol. Evol.">
        <title>Comparative Genomics of Listeria Sensu Lato: Genus-Wide Differences in Evolutionary Dynamics and the Progressive Gain of Complex, Potentially Pathogenicity-Related Traits through Lateral Gene Transfer.</title>
        <authorList>
            <person name="Chiara M."/>
            <person name="Caruso M."/>
            <person name="D'Erchia A.M."/>
            <person name="Manzari C."/>
            <person name="Fraccalvieri R."/>
            <person name="Goffredo E."/>
            <person name="Latorre L."/>
            <person name="Miccolupo A."/>
            <person name="Padalino I."/>
            <person name="Santagada G."/>
            <person name="Chiocco D."/>
            <person name="Pesole G."/>
            <person name="Horner D.S."/>
            <person name="Parisi A."/>
        </authorList>
    </citation>
    <scope>NUCLEOTIDE SEQUENCE [LARGE SCALE GENOMIC DNA]</scope>
    <source>
        <strain evidence="2 3">1991</strain>
    </source>
</reference>